<name>A0ABT0XND7_9BACI</name>
<dbReference type="PANTHER" id="PTHR43833">
    <property type="entry name" value="POTASSIUM CHANNEL PROTEIN 2-RELATED-RELATED"/>
    <property type="match status" value="1"/>
</dbReference>
<dbReference type="RefSeq" id="WP_251611203.1">
    <property type="nucleotide sequence ID" value="NZ_JAMQJY010000004.1"/>
</dbReference>
<dbReference type="InterPro" id="IPR036721">
    <property type="entry name" value="RCK_C_sf"/>
</dbReference>
<feature type="domain" description="RCK N-terminal" evidence="1">
    <location>
        <begin position="6"/>
        <end position="122"/>
    </location>
</feature>
<accession>A0ABT0XND7</accession>
<gene>
    <name evidence="3" type="ORF">NDM98_19555</name>
</gene>
<dbReference type="PROSITE" id="PS51202">
    <property type="entry name" value="RCK_C"/>
    <property type="match status" value="1"/>
</dbReference>
<dbReference type="InterPro" id="IPR050721">
    <property type="entry name" value="Trk_Ktr_HKT_K-transport"/>
</dbReference>
<dbReference type="Proteomes" id="UP001203665">
    <property type="component" value="Unassembled WGS sequence"/>
</dbReference>
<dbReference type="InterPro" id="IPR006037">
    <property type="entry name" value="RCK_C"/>
</dbReference>
<evidence type="ECO:0000259" key="2">
    <source>
        <dbReference type="PROSITE" id="PS51202"/>
    </source>
</evidence>
<dbReference type="EMBL" id="JAMQJY010000004">
    <property type="protein sequence ID" value="MCM2677418.1"/>
    <property type="molecule type" value="Genomic_DNA"/>
</dbReference>
<dbReference type="SUPFAM" id="SSF116726">
    <property type="entry name" value="TrkA C-terminal domain-like"/>
    <property type="match status" value="1"/>
</dbReference>
<dbReference type="PANTHER" id="PTHR43833:SF7">
    <property type="entry name" value="KTR SYSTEM POTASSIUM UPTAKE PROTEIN C"/>
    <property type="match status" value="1"/>
</dbReference>
<dbReference type="InterPro" id="IPR036291">
    <property type="entry name" value="NAD(P)-bd_dom_sf"/>
</dbReference>
<proteinExistence type="predicted"/>
<sequence>MAKETKKQVAVIGLGRFGGSVCKELYKTGYEVLAIDRNTEKINQYVDFSTHAIQMDTTDEEALSNAGIKNCSHVVVAIGNDIQSSILTTLILKELDIPNVWTKAQNQYHHKVLERIGADRIIHPEYDMGIRVAQNMVAEKIIDYIDLSDDYSIAELFATPIVNGKTLASLDLRRKYKINVLAIKRDNRLTVSPMPEDTIQTNDLLIIIGLKKDVKRFQEKGL</sequence>
<reference evidence="3" key="1">
    <citation type="submission" date="2022-06" db="EMBL/GenBank/DDBJ databases">
        <title>Alkalicoccobacillus porphyridii sp. nov., isolated from a marine red alga, Porphyridium purpureum and reclassification of Shouchella plakortidis and Shouchella gibsonii as Alkalicoccobacillus plakortidis comb. nov. and Alkalicoccobacillus gibsonii comb. nov.</title>
        <authorList>
            <person name="Kim K.H."/>
            <person name="Lee J.K."/>
            <person name="Han D.M."/>
            <person name="Baek J.H."/>
            <person name="Jeon C.O."/>
        </authorList>
    </citation>
    <scope>NUCLEOTIDE SEQUENCE</scope>
    <source>
        <strain evidence="3">DSM 19153</strain>
    </source>
</reference>
<organism evidence="3 4">
    <name type="scientific">Alkalicoccobacillus plakortidis</name>
    <dbReference type="NCBI Taxonomy" id="444060"/>
    <lineage>
        <taxon>Bacteria</taxon>
        <taxon>Bacillati</taxon>
        <taxon>Bacillota</taxon>
        <taxon>Bacilli</taxon>
        <taxon>Bacillales</taxon>
        <taxon>Bacillaceae</taxon>
        <taxon>Alkalicoccobacillus</taxon>
    </lineage>
</organism>
<dbReference type="Pfam" id="PF02254">
    <property type="entry name" value="TrkA_N"/>
    <property type="match status" value="1"/>
</dbReference>
<keyword evidence="4" id="KW-1185">Reference proteome</keyword>
<evidence type="ECO:0000313" key="4">
    <source>
        <dbReference type="Proteomes" id="UP001203665"/>
    </source>
</evidence>
<protein>
    <submittedName>
        <fullName evidence="3">TrkA family potassium uptake protein</fullName>
    </submittedName>
</protein>
<dbReference type="PROSITE" id="PS51201">
    <property type="entry name" value="RCK_N"/>
    <property type="match status" value="1"/>
</dbReference>
<dbReference type="Gene3D" id="3.40.50.720">
    <property type="entry name" value="NAD(P)-binding Rossmann-like Domain"/>
    <property type="match status" value="1"/>
</dbReference>
<dbReference type="Pfam" id="PF02080">
    <property type="entry name" value="TrkA_C"/>
    <property type="match status" value="1"/>
</dbReference>
<feature type="domain" description="RCK C-terminal" evidence="2">
    <location>
        <begin position="139"/>
        <end position="222"/>
    </location>
</feature>
<dbReference type="InterPro" id="IPR003148">
    <property type="entry name" value="RCK_N"/>
</dbReference>
<comment type="caution">
    <text evidence="3">The sequence shown here is derived from an EMBL/GenBank/DDBJ whole genome shotgun (WGS) entry which is preliminary data.</text>
</comment>
<evidence type="ECO:0000259" key="1">
    <source>
        <dbReference type="PROSITE" id="PS51201"/>
    </source>
</evidence>
<dbReference type="Gene3D" id="3.30.70.1450">
    <property type="entry name" value="Regulator of K+ conductance, C-terminal domain"/>
    <property type="match status" value="1"/>
</dbReference>
<dbReference type="SUPFAM" id="SSF51735">
    <property type="entry name" value="NAD(P)-binding Rossmann-fold domains"/>
    <property type="match status" value="1"/>
</dbReference>
<evidence type="ECO:0000313" key="3">
    <source>
        <dbReference type="EMBL" id="MCM2677418.1"/>
    </source>
</evidence>